<evidence type="ECO:0000256" key="1">
    <source>
        <dbReference type="SAM" id="MobiDB-lite"/>
    </source>
</evidence>
<feature type="compositionally biased region" description="Basic residues" evidence="1">
    <location>
        <begin position="1"/>
        <end position="11"/>
    </location>
</feature>
<keyword evidence="3" id="KW-1185">Reference proteome</keyword>
<dbReference type="AlphaFoldDB" id="A0AAU9JRN8"/>
<reference evidence="2" key="1">
    <citation type="submission" date="2021-09" db="EMBL/GenBank/DDBJ databases">
        <authorList>
            <consortium name="AG Swart"/>
            <person name="Singh M."/>
            <person name="Singh A."/>
            <person name="Seah K."/>
            <person name="Emmerich C."/>
        </authorList>
    </citation>
    <scope>NUCLEOTIDE SEQUENCE</scope>
    <source>
        <strain evidence="2">ATCC30299</strain>
    </source>
</reference>
<evidence type="ECO:0000313" key="2">
    <source>
        <dbReference type="EMBL" id="CAG9323549.1"/>
    </source>
</evidence>
<sequence length="82" mass="9230">MSEKNPHRRPTNNKSILKKSAANDKPNSPPTITIVDSRPNNKLKKVSFPDRAKNLPLHTIIEVEPIIYPEIAKKTGCHCTVF</sequence>
<proteinExistence type="predicted"/>
<protein>
    <submittedName>
        <fullName evidence="2">Uncharacterized protein</fullName>
    </submittedName>
</protein>
<gene>
    <name evidence="2" type="ORF">BSTOLATCC_MIC34198</name>
</gene>
<feature type="region of interest" description="Disordered" evidence="1">
    <location>
        <begin position="1"/>
        <end position="38"/>
    </location>
</feature>
<evidence type="ECO:0000313" key="3">
    <source>
        <dbReference type="Proteomes" id="UP001162131"/>
    </source>
</evidence>
<name>A0AAU9JRN8_9CILI</name>
<accession>A0AAU9JRN8</accession>
<organism evidence="2 3">
    <name type="scientific">Blepharisma stoltei</name>
    <dbReference type="NCBI Taxonomy" id="1481888"/>
    <lineage>
        <taxon>Eukaryota</taxon>
        <taxon>Sar</taxon>
        <taxon>Alveolata</taxon>
        <taxon>Ciliophora</taxon>
        <taxon>Postciliodesmatophora</taxon>
        <taxon>Heterotrichea</taxon>
        <taxon>Heterotrichida</taxon>
        <taxon>Blepharismidae</taxon>
        <taxon>Blepharisma</taxon>
    </lineage>
</organism>
<comment type="caution">
    <text evidence="2">The sequence shown here is derived from an EMBL/GenBank/DDBJ whole genome shotgun (WGS) entry which is preliminary data.</text>
</comment>
<dbReference type="EMBL" id="CAJZBQ010000034">
    <property type="protein sequence ID" value="CAG9323549.1"/>
    <property type="molecule type" value="Genomic_DNA"/>
</dbReference>
<dbReference type="Proteomes" id="UP001162131">
    <property type="component" value="Unassembled WGS sequence"/>
</dbReference>